<keyword evidence="6" id="KW-1185">Reference proteome</keyword>
<dbReference type="InterPro" id="IPR001387">
    <property type="entry name" value="Cro/C1-type_HTH"/>
</dbReference>
<dbReference type="InterPro" id="IPR001680">
    <property type="entry name" value="WD40_rpt"/>
</dbReference>
<accession>A0A402BCP1</accession>
<dbReference type="SMART" id="SM00320">
    <property type="entry name" value="WD40"/>
    <property type="match status" value="14"/>
</dbReference>
<dbReference type="InterPro" id="IPR015943">
    <property type="entry name" value="WD40/YVTN_repeat-like_dom_sf"/>
</dbReference>
<feature type="domain" description="HTH cro/C1-type" evidence="4">
    <location>
        <begin position="15"/>
        <end position="68"/>
    </location>
</feature>
<feature type="repeat" description="WD" evidence="3">
    <location>
        <begin position="971"/>
        <end position="1012"/>
    </location>
</feature>
<keyword evidence="1 3" id="KW-0853">WD repeat</keyword>
<dbReference type="EMBL" id="BIFT01000001">
    <property type="protein sequence ID" value="GCE29153.1"/>
    <property type="molecule type" value="Genomic_DNA"/>
</dbReference>
<dbReference type="PANTHER" id="PTHR19848:SF8">
    <property type="entry name" value="F-BOX AND WD REPEAT DOMAIN CONTAINING 7"/>
    <property type="match status" value="1"/>
</dbReference>
<feature type="repeat" description="WD" evidence="3">
    <location>
        <begin position="1097"/>
        <end position="1138"/>
    </location>
</feature>
<dbReference type="Pfam" id="PF01381">
    <property type="entry name" value="HTH_3"/>
    <property type="match status" value="1"/>
</dbReference>
<dbReference type="GO" id="GO:0003677">
    <property type="term" value="F:DNA binding"/>
    <property type="evidence" value="ECO:0007669"/>
    <property type="project" value="InterPro"/>
</dbReference>
<name>A0A402BCP1_9CHLR</name>
<organism evidence="5 6">
    <name type="scientific">Dictyobacter alpinus</name>
    <dbReference type="NCBI Taxonomy" id="2014873"/>
    <lineage>
        <taxon>Bacteria</taxon>
        <taxon>Bacillati</taxon>
        <taxon>Chloroflexota</taxon>
        <taxon>Ktedonobacteria</taxon>
        <taxon>Ktedonobacterales</taxon>
        <taxon>Dictyobacteraceae</taxon>
        <taxon>Dictyobacter</taxon>
    </lineage>
</organism>
<evidence type="ECO:0000256" key="2">
    <source>
        <dbReference type="ARBA" id="ARBA00022737"/>
    </source>
</evidence>
<reference evidence="6" key="1">
    <citation type="submission" date="2018-12" db="EMBL/GenBank/DDBJ databases">
        <title>Tengunoibacter tsumagoiensis gen. nov., sp. nov., Dictyobacter kobayashii sp. nov., D. alpinus sp. nov., and D. joshuensis sp. nov. and description of Dictyobacteraceae fam. nov. within the order Ktedonobacterales isolated from Tengu-no-mugimeshi.</title>
        <authorList>
            <person name="Wang C.M."/>
            <person name="Zheng Y."/>
            <person name="Sakai Y."/>
            <person name="Toyoda A."/>
            <person name="Minakuchi Y."/>
            <person name="Abe K."/>
            <person name="Yokota A."/>
            <person name="Yabe S."/>
        </authorList>
    </citation>
    <scope>NUCLEOTIDE SEQUENCE [LARGE SCALE GENOMIC DNA]</scope>
    <source>
        <strain evidence="6">Uno16</strain>
    </source>
</reference>
<sequence>MRHYKVNNYQFGLRLLALRTQTGLTQATLAARLSVATRAIQRWESGAGSPSTEHLKKLIRIYVQEGTFTTGKEVEEAEDLWNSSQNPHAHRKPLFEKEWVRDVLFEQEHLIQAPDAGDLAQFKTKSTTQAITSRPQQVDYAPHPFYGRTAELEQLSHWIVGGHSRLLAIVGMGGVGKTALAGALMQHLAPSFEAATWQALHAAPLLEELLTNCLLELQEDRHEDATFDEEHALRRLLKVLQTRRCLLILDNAETLIQTGSYAGAYQTGYEGYARFLLLLGETPHRSCVVLTSRETPREVHYLEAKGSQVHTLYLAGLKPEESRALLCQEQIVGAQETLDALAERYVGNPLALRLVCGTIREVFGGESATFIAHGALLFGHIRELLAQQFERMAPLEQAILYWLALGRTRVSLEELLSNLIPSPSREMVVEIIDSLLRRRAWVEGDRGRAQFQLQPVIGEYVTDHLLRQICQEIEAGELTMLQRYALLQAQASDSVRKNQLRLILTPLLQQLLEALGKRGLQQQFHMLLARLRELGPRAPGYAASTILHLLAQLDSNLSEYDFSHLTLWQADLRLVDVRRCTFAYADLGRTRWLERFSTIQSIAFSPDGTWMVAGTGTPGEEGRMWRVADGSLAWTINTHRDWVTAVTFSRDGRLLALGSGDHSITLWDVQRRVCLHTLREHTDWIAAVAFSPDGRILASASSDRSIRLWDVEMGTCLTTFLGHSDAVWSVVFHPNGQMLASGSGDGSVRLWDVTTFRCFSTLQAHHKPIWAIAFHPDGQMLASGSGDCSVRLWNISSQQCIATLQQHTETVWTVAFSPDGQMLASGSGDTTIKLWDTTTRHCHTTLRGHGSLIRSVAFHPTRQLLASGGYDESIRFWDLDQGQNLLTLQGETHPVWSLSYSDVNGLLASSHGDRFVYLWDVRGGRLLQRLRGHTDWVTSVAFHPHSTLLASGSQDQTVRLWASTGQCIRVLSGHTSPVWACAFSADGLLLASGSSDQTIRLWSVETGQCLLVLEGHRGWVTSLAFHPDGKTLVSGSGDQTIRLWEIETGKCISVMHGHSSVVRSVTCSPDGRRLASGSGDTTIKLWEVSTMTCSVTLQGHSSQVYSVAFNEDGRFLISGSADQTVKRWQSHDGRCLQTFRGHTQSVQTVIFGYDEATIISGGQDEAIRCWSIPTGECFETLKADLPYAQLDITGAEGLTETHRAMLLSLGAVDQASKETVPELPPSL</sequence>
<feature type="repeat" description="WD" evidence="3">
    <location>
        <begin position="762"/>
        <end position="803"/>
    </location>
</feature>
<feature type="repeat" description="WD" evidence="3">
    <location>
        <begin position="930"/>
        <end position="961"/>
    </location>
</feature>
<dbReference type="GO" id="GO:0043531">
    <property type="term" value="F:ADP binding"/>
    <property type="evidence" value="ECO:0007669"/>
    <property type="project" value="InterPro"/>
</dbReference>
<keyword evidence="2" id="KW-0677">Repeat</keyword>
<dbReference type="Pfam" id="PF00931">
    <property type="entry name" value="NB-ARC"/>
    <property type="match status" value="1"/>
</dbReference>
<dbReference type="PRINTS" id="PR00364">
    <property type="entry name" value="DISEASERSIST"/>
</dbReference>
<protein>
    <recommendedName>
        <fullName evidence="4">HTH cro/C1-type domain-containing protein</fullName>
    </recommendedName>
</protein>
<dbReference type="PROSITE" id="PS50943">
    <property type="entry name" value="HTH_CROC1"/>
    <property type="match status" value="1"/>
</dbReference>
<dbReference type="Pfam" id="PF00400">
    <property type="entry name" value="WD40"/>
    <property type="match status" value="13"/>
</dbReference>
<gene>
    <name evidence="5" type="ORF">KDA_46370</name>
</gene>
<evidence type="ECO:0000256" key="1">
    <source>
        <dbReference type="ARBA" id="ARBA00022574"/>
    </source>
</evidence>
<dbReference type="SUPFAM" id="SSF47413">
    <property type="entry name" value="lambda repressor-like DNA-binding domains"/>
    <property type="match status" value="1"/>
</dbReference>
<proteinExistence type="predicted"/>
<feature type="repeat" description="WD" evidence="3">
    <location>
        <begin position="888"/>
        <end position="929"/>
    </location>
</feature>
<dbReference type="PRINTS" id="PR00320">
    <property type="entry name" value="GPROTEINBRPT"/>
</dbReference>
<feature type="repeat" description="WD" evidence="3">
    <location>
        <begin position="678"/>
        <end position="719"/>
    </location>
</feature>
<dbReference type="InterPro" id="IPR027417">
    <property type="entry name" value="P-loop_NTPase"/>
</dbReference>
<feature type="repeat" description="WD" evidence="3">
    <location>
        <begin position="846"/>
        <end position="887"/>
    </location>
</feature>
<dbReference type="SUPFAM" id="SSF50978">
    <property type="entry name" value="WD40 repeat-like"/>
    <property type="match status" value="2"/>
</dbReference>
<feature type="repeat" description="WD" evidence="3">
    <location>
        <begin position="1139"/>
        <end position="1180"/>
    </location>
</feature>
<dbReference type="InterPro" id="IPR010982">
    <property type="entry name" value="Lambda_DNA-bd_dom_sf"/>
</dbReference>
<dbReference type="AlphaFoldDB" id="A0A402BCP1"/>
<dbReference type="PANTHER" id="PTHR19848">
    <property type="entry name" value="WD40 REPEAT PROTEIN"/>
    <property type="match status" value="1"/>
</dbReference>
<dbReference type="CDD" id="cd00093">
    <property type="entry name" value="HTH_XRE"/>
    <property type="match status" value="1"/>
</dbReference>
<feature type="repeat" description="WD" evidence="3">
    <location>
        <begin position="1055"/>
        <end position="1096"/>
    </location>
</feature>
<evidence type="ECO:0000259" key="4">
    <source>
        <dbReference type="PROSITE" id="PS50943"/>
    </source>
</evidence>
<evidence type="ECO:0000256" key="3">
    <source>
        <dbReference type="PROSITE-ProRule" id="PRU00221"/>
    </source>
</evidence>
<dbReference type="Gene3D" id="3.40.50.300">
    <property type="entry name" value="P-loop containing nucleotide triphosphate hydrolases"/>
    <property type="match status" value="1"/>
</dbReference>
<dbReference type="InterPro" id="IPR020472">
    <property type="entry name" value="WD40_PAC1"/>
</dbReference>
<dbReference type="SUPFAM" id="SSF52540">
    <property type="entry name" value="P-loop containing nucleoside triphosphate hydrolases"/>
    <property type="match status" value="1"/>
</dbReference>
<dbReference type="PROSITE" id="PS00678">
    <property type="entry name" value="WD_REPEATS_1"/>
    <property type="match status" value="9"/>
</dbReference>
<dbReference type="InterPro" id="IPR036322">
    <property type="entry name" value="WD40_repeat_dom_sf"/>
</dbReference>
<dbReference type="Gene3D" id="2.130.10.10">
    <property type="entry name" value="YVTN repeat-like/Quinoprotein amine dehydrogenase"/>
    <property type="match status" value="5"/>
</dbReference>
<evidence type="ECO:0000313" key="5">
    <source>
        <dbReference type="EMBL" id="GCE29153.1"/>
    </source>
</evidence>
<feature type="repeat" description="WD" evidence="3">
    <location>
        <begin position="804"/>
        <end position="845"/>
    </location>
</feature>
<dbReference type="SMART" id="SM00530">
    <property type="entry name" value="HTH_XRE"/>
    <property type="match status" value="1"/>
</dbReference>
<feature type="repeat" description="WD" evidence="3">
    <location>
        <begin position="1013"/>
        <end position="1054"/>
    </location>
</feature>
<evidence type="ECO:0000313" key="6">
    <source>
        <dbReference type="Proteomes" id="UP000287171"/>
    </source>
</evidence>
<feature type="repeat" description="WD" evidence="3">
    <location>
        <begin position="720"/>
        <end position="761"/>
    </location>
</feature>
<dbReference type="SUPFAM" id="SSF82171">
    <property type="entry name" value="DPP6 N-terminal domain-like"/>
    <property type="match status" value="1"/>
</dbReference>
<comment type="caution">
    <text evidence="5">The sequence shown here is derived from an EMBL/GenBank/DDBJ whole genome shotgun (WGS) entry which is preliminary data.</text>
</comment>
<dbReference type="RefSeq" id="WP_161982327.1">
    <property type="nucleotide sequence ID" value="NZ_BIFT01000001.1"/>
</dbReference>
<dbReference type="Gene3D" id="1.10.260.40">
    <property type="entry name" value="lambda repressor-like DNA-binding domains"/>
    <property type="match status" value="1"/>
</dbReference>
<dbReference type="PROSITE" id="PS50294">
    <property type="entry name" value="WD_REPEATS_REGION"/>
    <property type="match status" value="13"/>
</dbReference>
<dbReference type="PROSITE" id="PS50082">
    <property type="entry name" value="WD_REPEATS_2"/>
    <property type="match status" value="13"/>
</dbReference>
<dbReference type="InterPro" id="IPR002182">
    <property type="entry name" value="NB-ARC"/>
</dbReference>
<dbReference type="Proteomes" id="UP000287171">
    <property type="component" value="Unassembled WGS sequence"/>
</dbReference>
<dbReference type="InterPro" id="IPR019775">
    <property type="entry name" value="WD40_repeat_CS"/>
</dbReference>
<dbReference type="CDD" id="cd00200">
    <property type="entry name" value="WD40"/>
    <property type="match status" value="2"/>
</dbReference>
<feature type="repeat" description="WD" evidence="3">
    <location>
        <begin position="636"/>
        <end position="677"/>
    </location>
</feature>